<name>A0A914PHM7_9BILA</name>
<dbReference type="InterPro" id="IPR050111">
    <property type="entry name" value="C-type_lectin/snaclec_domain"/>
</dbReference>
<accession>A0A914PHM7</accession>
<dbReference type="InterPro" id="IPR016187">
    <property type="entry name" value="CTDL_fold"/>
</dbReference>
<protein>
    <submittedName>
        <fullName evidence="3">C-type lectin domain-containing protein</fullName>
    </submittedName>
</protein>
<dbReference type="SMART" id="SM00034">
    <property type="entry name" value="CLECT"/>
    <property type="match status" value="1"/>
</dbReference>
<dbReference type="PROSITE" id="PS50041">
    <property type="entry name" value="C_TYPE_LECTIN_2"/>
    <property type="match status" value="1"/>
</dbReference>
<dbReference type="Gene3D" id="3.10.100.10">
    <property type="entry name" value="Mannose-Binding Protein A, subunit A"/>
    <property type="match status" value="1"/>
</dbReference>
<dbReference type="InterPro" id="IPR016186">
    <property type="entry name" value="C-type_lectin-like/link_sf"/>
</dbReference>
<organism evidence="2 3">
    <name type="scientific">Panagrolaimus davidi</name>
    <dbReference type="NCBI Taxonomy" id="227884"/>
    <lineage>
        <taxon>Eukaryota</taxon>
        <taxon>Metazoa</taxon>
        <taxon>Ecdysozoa</taxon>
        <taxon>Nematoda</taxon>
        <taxon>Chromadorea</taxon>
        <taxon>Rhabditida</taxon>
        <taxon>Tylenchina</taxon>
        <taxon>Panagrolaimomorpha</taxon>
        <taxon>Panagrolaimoidea</taxon>
        <taxon>Panagrolaimidae</taxon>
        <taxon>Panagrolaimus</taxon>
    </lineage>
</organism>
<evidence type="ECO:0000313" key="3">
    <source>
        <dbReference type="WBParaSite" id="PDA_v2.g17825.t1"/>
    </source>
</evidence>
<dbReference type="Pfam" id="PF00059">
    <property type="entry name" value="Lectin_C"/>
    <property type="match status" value="1"/>
</dbReference>
<dbReference type="CDD" id="cd00037">
    <property type="entry name" value="CLECT"/>
    <property type="match status" value="1"/>
</dbReference>
<sequence>MMNLTTTEEYCQLCGGHLTSIHSLDELRYTIVYNVYTNGPLNAYTNTQSANYWTGLYSTNDGRTWKWNDGSPYNYSYWMSGYPYKGGPSCANLVINWGDYNNPSSYGMANNMNCSTSLYGICKYYS</sequence>
<keyword evidence="2" id="KW-1185">Reference proteome</keyword>
<evidence type="ECO:0000313" key="2">
    <source>
        <dbReference type="Proteomes" id="UP000887578"/>
    </source>
</evidence>
<evidence type="ECO:0000259" key="1">
    <source>
        <dbReference type="PROSITE" id="PS50041"/>
    </source>
</evidence>
<dbReference type="PANTHER" id="PTHR22803">
    <property type="entry name" value="MANNOSE, PHOSPHOLIPASE, LECTIN RECEPTOR RELATED"/>
    <property type="match status" value="1"/>
</dbReference>
<dbReference type="WBParaSite" id="PDA_v2.g17825.t1">
    <property type="protein sequence ID" value="PDA_v2.g17825.t1"/>
    <property type="gene ID" value="PDA_v2.g17825"/>
</dbReference>
<feature type="domain" description="C-type lectin" evidence="1">
    <location>
        <begin position="1"/>
        <end position="123"/>
    </location>
</feature>
<reference evidence="3" key="1">
    <citation type="submission" date="2022-11" db="UniProtKB">
        <authorList>
            <consortium name="WormBaseParasite"/>
        </authorList>
    </citation>
    <scope>IDENTIFICATION</scope>
</reference>
<dbReference type="Proteomes" id="UP000887578">
    <property type="component" value="Unplaced"/>
</dbReference>
<dbReference type="AlphaFoldDB" id="A0A914PHM7"/>
<proteinExistence type="predicted"/>
<dbReference type="InterPro" id="IPR001304">
    <property type="entry name" value="C-type_lectin-like"/>
</dbReference>
<dbReference type="SUPFAM" id="SSF56436">
    <property type="entry name" value="C-type lectin-like"/>
    <property type="match status" value="1"/>
</dbReference>